<comment type="caution">
    <text evidence="1">The sequence shown here is derived from an EMBL/GenBank/DDBJ whole genome shotgun (WGS) entry which is preliminary data.</text>
</comment>
<sequence length="349" mass="37032">MPRASSKRRQVNRRLVAAAWGGAVLLAWQPAPALARPEPFVPAEARQMASPRPVAVFLPQQRIASSIELGRIAFPAGGGGALGAIIINGNNDIPERLANSALERAEGWIAPLVAALDGFDITPLASSATLAALEQTGWLGTVQLDLLNGEIPQVQAGGSNGVLVSTTYGIGLFGPAANSNAAVRATGETITAMERDFAAAYPDAEERAQVLWRYQMSPDFTQVQVIADITLVRRNALEPSYKQQVIALVRLPRPSFIEEENVARWAANDGALARTALTTAFARVGQVLPQVLALDRAGYAAATDRRRESATVAGFHGPVLLRDAGGPVIWARDGDQRFAAFVTAQNASE</sequence>
<reference evidence="2" key="1">
    <citation type="journal article" date="2019" name="Int. J. Syst. Evol. Microbiol.">
        <title>The Global Catalogue of Microorganisms (GCM) 10K type strain sequencing project: providing services to taxonomists for standard genome sequencing and annotation.</title>
        <authorList>
            <consortium name="The Broad Institute Genomics Platform"/>
            <consortium name="The Broad Institute Genome Sequencing Center for Infectious Disease"/>
            <person name="Wu L."/>
            <person name="Ma J."/>
        </authorList>
    </citation>
    <scope>NUCLEOTIDE SEQUENCE [LARGE SCALE GENOMIC DNA]</scope>
    <source>
        <strain evidence="2">KCTC 52607</strain>
    </source>
</reference>
<dbReference type="Proteomes" id="UP001595456">
    <property type="component" value="Unassembled WGS sequence"/>
</dbReference>
<gene>
    <name evidence="1" type="ORF">ACFODU_12215</name>
</gene>
<accession>A0ABV7EAC6</accession>
<evidence type="ECO:0000313" key="2">
    <source>
        <dbReference type="Proteomes" id="UP001595456"/>
    </source>
</evidence>
<protein>
    <submittedName>
        <fullName evidence="1">Uncharacterized protein</fullName>
    </submittedName>
</protein>
<dbReference type="EMBL" id="JBHRST010000019">
    <property type="protein sequence ID" value="MFC3098552.1"/>
    <property type="molecule type" value="Genomic_DNA"/>
</dbReference>
<dbReference type="RefSeq" id="WP_336927474.1">
    <property type="nucleotide sequence ID" value="NZ_JBANRO010000014.1"/>
</dbReference>
<name>A0ABV7EAC6_9SPHN</name>
<keyword evidence="2" id="KW-1185">Reference proteome</keyword>
<evidence type="ECO:0000313" key="1">
    <source>
        <dbReference type="EMBL" id="MFC3098552.1"/>
    </source>
</evidence>
<organism evidence="1 2">
    <name type="scientific">Alteraurantiacibacter palmitatis</name>
    <dbReference type="NCBI Taxonomy" id="2054628"/>
    <lineage>
        <taxon>Bacteria</taxon>
        <taxon>Pseudomonadati</taxon>
        <taxon>Pseudomonadota</taxon>
        <taxon>Alphaproteobacteria</taxon>
        <taxon>Sphingomonadales</taxon>
        <taxon>Erythrobacteraceae</taxon>
        <taxon>Alteraurantiacibacter</taxon>
    </lineage>
</organism>
<proteinExistence type="predicted"/>